<dbReference type="NCBIfam" id="TIGR01760">
    <property type="entry name" value="tape_meas_TP901"/>
    <property type="match status" value="1"/>
</dbReference>
<dbReference type="PANTHER" id="PTHR37813:SF1">
    <property type="entry name" value="FELS-2 PROPHAGE PROTEIN"/>
    <property type="match status" value="1"/>
</dbReference>
<reference evidence="6" key="1">
    <citation type="submission" date="2017-06" db="EMBL/GenBank/DDBJ databases">
        <title>Novel phages from South African skin metaviromes.</title>
        <authorList>
            <person name="van Zyl L.J."/>
            <person name="Abrahams Y."/>
            <person name="Stander E.A."/>
            <person name="Kirby B.M."/>
            <person name="Clavaud C."/>
            <person name="Farcet C."/>
            <person name="Breton L."/>
            <person name="Trindade M.I."/>
        </authorList>
    </citation>
    <scope>NUCLEOTIDE SEQUENCE</scope>
</reference>
<gene>
    <name evidence="6" type="ORF">3S12_25</name>
</gene>
<feature type="transmembrane region" description="Helical" evidence="4">
    <location>
        <begin position="540"/>
        <end position="561"/>
    </location>
</feature>
<dbReference type="InterPro" id="IPR010090">
    <property type="entry name" value="Phage_tape_meas"/>
</dbReference>
<dbReference type="EMBL" id="MF417932">
    <property type="protein sequence ID" value="ASN71757.1"/>
    <property type="molecule type" value="Genomic_DNA"/>
</dbReference>
<name>A0A2H4JE61_9CAUD</name>
<accession>A0A2H4JE61</accession>
<evidence type="ECO:0000256" key="3">
    <source>
        <dbReference type="SAM" id="MobiDB-lite"/>
    </source>
</evidence>
<feature type="domain" description="Phage tail tape measure protein" evidence="5">
    <location>
        <begin position="239"/>
        <end position="438"/>
    </location>
</feature>
<dbReference type="Gene3D" id="1.10.287.1490">
    <property type="match status" value="1"/>
</dbReference>
<keyword evidence="4" id="KW-0472">Membrane</keyword>
<dbReference type="GO" id="GO:0098003">
    <property type="term" value="P:viral tail assembly"/>
    <property type="evidence" value="ECO:0007669"/>
    <property type="project" value="UniProtKB-KW"/>
</dbReference>
<feature type="transmembrane region" description="Helical" evidence="4">
    <location>
        <begin position="567"/>
        <end position="588"/>
    </location>
</feature>
<evidence type="ECO:0000256" key="2">
    <source>
        <dbReference type="ARBA" id="ARBA00022612"/>
    </source>
</evidence>
<proteinExistence type="predicted"/>
<protein>
    <recommendedName>
        <fullName evidence="5">Phage tail tape measure protein domain-containing protein</fullName>
    </recommendedName>
</protein>
<feature type="region of interest" description="Disordered" evidence="3">
    <location>
        <begin position="840"/>
        <end position="859"/>
    </location>
</feature>
<evidence type="ECO:0000259" key="5">
    <source>
        <dbReference type="Pfam" id="PF10145"/>
    </source>
</evidence>
<keyword evidence="1" id="KW-1245">Viral tail assembly</keyword>
<dbReference type="Pfam" id="PF10145">
    <property type="entry name" value="PhageMin_Tail"/>
    <property type="match status" value="1"/>
</dbReference>
<keyword evidence="4" id="KW-1133">Transmembrane helix</keyword>
<evidence type="ECO:0000313" key="6">
    <source>
        <dbReference type="EMBL" id="ASN71757.1"/>
    </source>
</evidence>
<keyword evidence="4" id="KW-0812">Transmembrane</keyword>
<feature type="transmembrane region" description="Helical" evidence="4">
    <location>
        <begin position="600"/>
        <end position="627"/>
    </location>
</feature>
<feature type="transmembrane region" description="Helical" evidence="4">
    <location>
        <begin position="647"/>
        <end position="669"/>
    </location>
</feature>
<dbReference type="PANTHER" id="PTHR37813">
    <property type="entry name" value="FELS-2 PROPHAGE PROTEIN"/>
    <property type="match status" value="1"/>
</dbReference>
<sequence>MARDLNLKVNLQALDNATRPLRTIASGATSLGRALKDTRGELKGLQALQKDVSSFRNLKGAADQTGSAMQANRERIKALSRELASTATPTRALTREFQSAVRQGHALKQKHNEQQRELQGLRGKLGEAGISTRNLSDHERELRQRVERTNQTLGLQESRLKSLTAQQKRLGQAKADYERTSALAGSMAATGAGGLASGSGILYAGARLMAPGVQFDADMSKVQALTRLDKGDEQLGAMRAQARQLGAETMFSATDAAQGQGFLAMAGFKPEDIIAAMPGMLNLAKAGDSGLAETADIASNILTGFNLQASETGRLGDVLVGAFTRSNTSLQMLGETMKYAAPVAASVGQDIETVAAMAGKLGDAGIQGSMGGTALRAILNRLSAPPAAAAKALDKLGISAVDAQGNLRDMPTVLQEIYEKTKNLGDAERAGLLKHIAGEEAVAGMQVLVAQAGSGALQEFIGTLRQTQGEAQRTAKVMGDNLVGDIDELSSAWEDLGIQLQEQQNGPLREVTQALASVVGSVKSWIVENPKLAANIVKTAAGVGVLMAGMGGLTLAMASILGPFAMLRYGMMLFGIKGAGLAGTLFNLGKTALPLVGKGILFIGRALAMNPIGLAITAIAGGTYLIYRNWDKVAPYFLGLWAEIKTGFSGGLSGIAATIVNFSPLGLFYRAFAGVLGYLGVDLPAKFTDFGGMLMRGLANGIKNAAGAVKGAVVGAADSSIGWFKEKLGIHSPSRVFAQLGGFTMAGLEQGLQAGERGPLSQLGDTAKRLTAAGAIGLSAAVGAMPAAAEPVAFDTRPPLAARAASPSAAQSTPAPIIVNIHPAPGQDANAIARAVAAELDKREREKGARARSSLFDQD</sequence>
<feature type="compositionally biased region" description="Basic and acidic residues" evidence="3">
    <location>
        <begin position="840"/>
        <end position="849"/>
    </location>
</feature>
<organism evidence="6">
    <name type="scientific">uncultured Caudovirales phage</name>
    <dbReference type="NCBI Taxonomy" id="2100421"/>
    <lineage>
        <taxon>Viruses</taxon>
        <taxon>Duplodnaviria</taxon>
        <taxon>Heunggongvirae</taxon>
        <taxon>Uroviricota</taxon>
        <taxon>Caudoviricetes</taxon>
        <taxon>Peduoviridae</taxon>
        <taxon>Maltschvirus</taxon>
        <taxon>Maltschvirus maltsch</taxon>
    </lineage>
</organism>
<evidence type="ECO:0000256" key="1">
    <source>
        <dbReference type="ARBA" id="ARBA00022465"/>
    </source>
</evidence>
<keyword evidence="2" id="KW-1188">Viral release from host cell</keyword>
<evidence type="ECO:0000256" key="4">
    <source>
        <dbReference type="SAM" id="Phobius"/>
    </source>
</evidence>